<dbReference type="AlphaFoldDB" id="A0A8H3CIN8"/>
<dbReference type="GO" id="GO:0020037">
    <property type="term" value="F:heme binding"/>
    <property type="evidence" value="ECO:0007669"/>
    <property type="project" value="InterPro"/>
</dbReference>
<evidence type="ECO:0000256" key="2">
    <source>
        <dbReference type="ARBA" id="ARBA00005179"/>
    </source>
</evidence>
<dbReference type="PANTHER" id="PTHR24305:SF166">
    <property type="entry name" value="CYTOCHROME P450 12A4, MITOCHONDRIAL-RELATED"/>
    <property type="match status" value="1"/>
</dbReference>
<dbReference type="GO" id="GO:0005506">
    <property type="term" value="F:iron ion binding"/>
    <property type="evidence" value="ECO:0007669"/>
    <property type="project" value="InterPro"/>
</dbReference>
<keyword evidence="8" id="KW-0503">Monooxygenase</keyword>
<dbReference type="PANTHER" id="PTHR24305">
    <property type="entry name" value="CYTOCHROME P450"/>
    <property type="match status" value="1"/>
</dbReference>
<evidence type="ECO:0000313" key="9">
    <source>
        <dbReference type="EMBL" id="CAE6482483.1"/>
    </source>
</evidence>
<dbReference type="Pfam" id="PF00067">
    <property type="entry name" value="p450"/>
    <property type="match status" value="1"/>
</dbReference>
<dbReference type="GO" id="GO:0004497">
    <property type="term" value="F:monooxygenase activity"/>
    <property type="evidence" value="ECO:0007669"/>
    <property type="project" value="UniProtKB-KW"/>
</dbReference>
<evidence type="ECO:0000256" key="7">
    <source>
        <dbReference type="ARBA" id="ARBA00023004"/>
    </source>
</evidence>
<evidence type="ECO:0000256" key="3">
    <source>
        <dbReference type="ARBA" id="ARBA00010617"/>
    </source>
</evidence>
<proteinExistence type="inferred from homology"/>
<dbReference type="EMBL" id="CAJMWZ010003996">
    <property type="protein sequence ID" value="CAE6482483.1"/>
    <property type="molecule type" value="Genomic_DNA"/>
</dbReference>
<dbReference type="GO" id="GO:0016705">
    <property type="term" value="F:oxidoreductase activity, acting on paired donors, with incorporation or reduction of molecular oxygen"/>
    <property type="evidence" value="ECO:0007669"/>
    <property type="project" value="InterPro"/>
</dbReference>
<dbReference type="InterPro" id="IPR050121">
    <property type="entry name" value="Cytochrome_P450_monoxygenase"/>
</dbReference>
<accession>A0A8H3CIN8</accession>
<keyword evidence="7" id="KW-0408">Iron</keyword>
<organism evidence="9 10">
    <name type="scientific">Rhizoctonia solani</name>
    <dbReference type="NCBI Taxonomy" id="456999"/>
    <lineage>
        <taxon>Eukaryota</taxon>
        <taxon>Fungi</taxon>
        <taxon>Dikarya</taxon>
        <taxon>Basidiomycota</taxon>
        <taxon>Agaricomycotina</taxon>
        <taxon>Agaricomycetes</taxon>
        <taxon>Cantharellales</taxon>
        <taxon>Ceratobasidiaceae</taxon>
        <taxon>Rhizoctonia</taxon>
    </lineage>
</organism>
<evidence type="ECO:0000256" key="6">
    <source>
        <dbReference type="ARBA" id="ARBA00023002"/>
    </source>
</evidence>
<sequence>MLKRFHTKNLRLYVNDPYAMGDILLKEENGWERTESYVANLKTVLGPGLLGTRGAKHKAQRKLVTGIERQIQEQGTGAVGIDIFEWSHRSALDAIGLGSMGHDFQTLSGVDSEYSKAIKHLLPALFSLAILRPIMPTLYKIGPAWFRRAIITRVPSKAIKQLLSVVDVQHEQALQIFDQKKRALADGKHDYNLASAQKDVVALMLQANKNAEFKDKISEEEMLGQLNSLSTSTLIFAGHDTTSGTLACIFQTLAEHPETQSKLREELQKCPLEDPDYATLKSFPLLDAVIKETLRLHPPVTVVERVSSRDTVLPLRTPTGVDAEGRSCTALVVPAGTLVMLSLRAANRDPTTWGPDAHEWNPHRWLESLPAGVADARIPGVYSNMYVVAAQGHPDD</sequence>
<comment type="cofactor">
    <cofactor evidence="1">
        <name>heme</name>
        <dbReference type="ChEBI" id="CHEBI:30413"/>
    </cofactor>
</comment>
<comment type="similarity">
    <text evidence="3">Belongs to the cytochrome P450 family.</text>
</comment>
<dbReference type="SUPFAM" id="SSF48264">
    <property type="entry name" value="Cytochrome P450"/>
    <property type="match status" value="1"/>
</dbReference>
<dbReference type="Proteomes" id="UP000663850">
    <property type="component" value="Unassembled WGS sequence"/>
</dbReference>
<dbReference type="InterPro" id="IPR036396">
    <property type="entry name" value="Cyt_P450_sf"/>
</dbReference>
<dbReference type="InterPro" id="IPR001128">
    <property type="entry name" value="Cyt_P450"/>
</dbReference>
<evidence type="ECO:0000313" key="10">
    <source>
        <dbReference type="Proteomes" id="UP000663850"/>
    </source>
</evidence>
<comment type="caution">
    <text evidence="9">The sequence shown here is derived from an EMBL/GenBank/DDBJ whole genome shotgun (WGS) entry which is preliminary data.</text>
</comment>
<keyword evidence="4" id="KW-0349">Heme</keyword>
<dbReference type="PRINTS" id="PR00385">
    <property type="entry name" value="P450"/>
</dbReference>
<protein>
    <submittedName>
        <fullName evidence="9">Uncharacterized protein</fullName>
    </submittedName>
</protein>
<evidence type="ECO:0000256" key="4">
    <source>
        <dbReference type="ARBA" id="ARBA00022617"/>
    </source>
</evidence>
<comment type="pathway">
    <text evidence="2">Secondary metabolite biosynthesis.</text>
</comment>
<dbReference type="Gene3D" id="1.10.630.10">
    <property type="entry name" value="Cytochrome P450"/>
    <property type="match status" value="1"/>
</dbReference>
<name>A0A8H3CIN8_9AGAM</name>
<keyword evidence="6" id="KW-0560">Oxidoreductase</keyword>
<evidence type="ECO:0000256" key="1">
    <source>
        <dbReference type="ARBA" id="ARBA00001971"/>
    </source>
</evidence>
<gene>
    <name evidence="9" type="ORF">RDB_LOCUS76394</name>
</gene>
<evidence type="ECO:0000256" key="5">
    <source>
        <dbReference type="ARBA" id="ARBA00022723"/>
    </source>
</evidence>
<evidence type="ECO:0000256" key="8">
    <source>
        <dbReference type="ARBA" id="ARBA00023033"/>
    </source>
</evidence>
<reference evidence="9" key="1">
    <citation type="submission" date="2021-01" db="EMBL/GenBank/DDBJ databases">
        <authorList>
            <person name="Kaushik A."/>
        </authorList>
    </citation>
    <scope>NUCLEOTIDE SEQUENCE</scope>
    <source>
        <strain evidence="9">Type strain: AG8-Rh-89/</strain>
    </source>
</reference>
<keyword evidence="5" id="KW-0479">Metal-binding</keyword>